<protein>
    <submittedName>
        <fullName evidence="1">Uncharacterized protein</fullName>
    </submittedName>
</protein>
<evidence type="ECO:0000313" key="1">
    <source>
        <dbReference type="EMBL" id="GAA1990269.1"/>
    </source>
</evidence>
<sequence length="122" mass="13756">MDEVLQQSWDWQLQAARDFDASCDNDRTWPPPILTALVTAVNATTLRRLHPFTSHARLCLSTGPRSWEPGVRHAPAFISLESPSSYNVWSGKPYKDAPAMILTTEDPEHAAAELERLLISWE</sequence>
<dbReference type="InterPro" id="IPR045682">
    <property type="entry name" value="DUF6193"/>
</dbReference>
<organism evidence="1 2">
    <name type="scientific">Catenulispora subtropica</name>
    <dbReference type="NCBI Taxonomy" id="450798"/>
    <lineage>
        <taxon>Bacteria</taxon>
        <taxon>Bacillati</taxon>
        <taxon>Actinomycetota</taxon>
        <taxon>Actinomycetes</taxon>
        <taxon>Catenulisporales</taxon>
        <taxon>Catenulisporaceae</taxon>
        <taxon>Catenulispora</taxon>
    </lineage>
</organism>
<name>A0ABN2SPN4_9ACTN</name>
<keyword evidence="2" id="KW-1185">Reference proteome</keyword>
<dbReference type="Pfam" id="PF19692">
    <property type="entry name" value="DUF6193"/>
    <property type="match status" value="1"/>
</dbReference>
<dbReference type="Proteomes" id="UP001499854">
    <property type="component" value="Unassembled WGS sequence"/>
</dbReference>
<proteinExistence type="predicted"/>
<accession>A0ABN2SPN4</accession>
<evidence type="ECO:0000313" key="2">
    <source>
        <dbReference type="Proteomes" id="UP001499854"/>
    </source>
</evidence>
<gene>
    <name evidence="1" type="ORF">GCM10009838_61730</name>
</gene>
<comment type="caution">
    <text evidence="1">The sequence shown here is derived from an EMBL/GenBank/DDBJ whole genome shotgun (WGS) entry which is preliminary data.</text>
</comment>
<dbReference type="EMBL" id="BAAAQM010000043">
    <property type="protein sequence ID" value="GAA1990269.1"/>
    <property type="molecule type" value="Genomic_DNA"/>
</dbReference>
<reference evidence="1 2" key="1">
    <citation type="journal article" date="2019" name="Int. J. Syst. Evol. Microbiol.">
        <title>The Global Catalogue of Microorganisms (GCM) 10K type strain sequencing project: providing services to taxonomists for standard genome sequencing and annotation.</title>
        <authorList>
            <consortium name="The Broad Institute Genomics Platform"/>
            <consortium name="The Broad Institute Genome Sequencing Center for Infectious Disease"/>
            <person name="Wu L."/>
            <person name="Ma J."/>
        </authorList>
    </citation>
    <scope>NUCLEOTIDE SEQUENCE [LARGE SCALE GENOMIC DNA]</scope>
    <source>
        <strain evidence="1 2">JCM 16013</strain>
    </source>
</reference>
<dbReference type="RefSeq" id="WP_344660674.1">
    <property type="nucleotide sequence ID" value="NZ_BAAAQM010000043.1"/>
</dbReference>